<protein>
    <submittedName>
        <fullName evidence="3">Uncharacterized protein</fullName>
    </submittedName>
</protein>
<dbReference type="EMBL" id="RCCB01000014">
    <property type="protein sequence ID" value="RLJ23642.1"/>
    <property type="molecule type" value="Genomic_DNA"/>
</dbReference>
<sequence>MPNIRYIKKPFLERIISAVFIFASIILLSEEQKAFGIAALIIGLGLLISNSVCTGIEINTEQKYYRKLYSFLGIVFGEWESFPKTEYISVYKSRETLNSPAANWPTLTSNSYIVNSFWEDRRPITLYKSNSKKEALAVAKDMADVLGIKILDSTDGEQKWL</sequence>
<name>A0A497U0G2_9FLAO</name>
<dbReference type="Proteomes" id="UP000233767">
    <property type="component" value="Unassembled WGS sequence"/>
</dbReference>
<evidence type="ECO:0000313" key="3">
    <source>
        <dbReference type="EMBL" id="RLJ23642.1"/>
    </source>
</evidence>
<feature type="transmembrane region" description="Helical" evidence="1">
    <location>
        <begin position="35"/>
        <end position="58"/>
    </location>
</feature>
<gene>
    <name evidence="2" type="ORF">B0G92_3113</name>
    <name evidence="3" type="ORF">CLV50_2915</name>
</gene>
<dbReference type="EMBL" id="PJND01000010">
    <property type="protein sequence ID" value="PKW20401.1"/>
    <property type="molecule type" value="Genomic_DNA"/>
</dbReference>
<dbReference type="AlphaFoldDB" id="A0A497U0G2"/>
<evidence type="ECO:0000313" key="2">
    <source>
        <dbReference type="EMBL" id="PKW20401.1"/>
    </source>
</evidence>
<keyword evidence="1" id="KW-1133">Transmembrane helix</keyword>
<reference evidence="3 5" key="2">
    <citation type="submission" date="2018-10" db="EMBL/GenBank/DDBJ databases">
        <title>Genomic Encyclopedia of Archaeal and Bacterial Type Strains, Phase II (KMG-II): from individual species to whole genera.</title>
        <authorList>
            <person name="Goeker M."/>
        </authorList>
    </citation>
    <scope>NUCLEOTIDE SEQUENCE [LARGE SCALE GENOMIC DNA]</scope>
    <source>
        <strain evidence="3 5">DSM 21886</strain>
    </source>
</reference>
<reference evidence="2 4" key="1">
    <citation type="submission" date="2017-12" db="EMBL/GenBank/DDBJ databases">
        <title>Genomic Encyclopedia of Type Strains, Phase III (KMG-III): the genomes of soil and plant-associated and newly described type strains.</title>
        <authorList>
            <person name="Whitman W."/>
        </authorList>
    </citation>
    <scope>NUCLEOTIDE SEQUENCE [LARGE SCALE GENOMIC DNA]</scope>
    <source>
        <strain evidence="2 4">IP-10</strain>
    </source>
</reference>
<accession>A0A497U0G2</accession>
<dbReference type="Proteomes" id="UP000275027">
    <property type="component" value="Unassembled WGS sequence"/>
</dbReference>
<organism evidence="3 5">
    <name type="scientific">Flavobacterium lindanitolerans</name>
    <dbReference type="NCBI Taxonomy" id="428988"/>
    <lineage>
        <taxon>Bacteria</taxon>
        <taxon>Pseudomonadati</taxon>
        <taxon>Bacteroidota</taxon>
        <taxon>Flavobacteriia</taxon>
        <taxon>Flavobacteriales</taxon>
        <taxon>Flavobacteriaceae</taxon>
        <taxon>Flavobacterium</taxon>
    </lineage>
</organism>
<comment type="caution">
    <text evidence="3">The sequence shown here is derived from an EMBL/GenBank/DDBJ whole genome shotgun (WGS) entry which is preliminary data.</text>
</comment>
<keyword evidence="1" id="KW-0812">Transmembrane</keyword>
<dbReference type="RefSeq" id="WP_101472875.1">
    <property type="nucleotide sequence ID" value="NZ_PJND01000010.1"/>
</dbReference>
<keyword evidence="4" id="KW-1185">Reference proteome</keyword>
<proteinExistence type="predicted"/>
<evidence type="ECO:0000313" key="4">
    <source>
        <dbReference type="Proteomes" id="UP000233767"/>
    </source>
</evidence>
<keyword evidence="1" id="KW-0472">Membrane</keyword>
<evidence type="ECO:0000256" key="1">
    <source>
        <dbReference type="SAM" id="Phobius"/>
    </source>
</evidence>
<feature type="transmembrane region" description="Helical" evidence="1">
    <location>
        <begin position="12"/>
        <end position="29"/>
    </location>
</feature>
<evidence type="ECO:0000313" key="5">
    <source>
        <dbReference type="Proteomes" id="UP000275027"/>
    </source>
</evidence>